<accession>A0A927C406</accession>
<keyword evidence="2" id="KW-0812">Transmembrane</keyword>
<sequence>MANPLSFLRAQAERRFNAWLARRSPPQRALSLNHSQTYIFPSKPGLLFLGMLLLILLLAINYQNNLVFALCFTLFSLFLVCILHTFANLSGLSLRAGAAEPVFAGEDAHFHLHLKSGARARYAVSLGFNGQESQIAEMAGANEELTIRLPFPTTQRGLLKPNRLRVRSDFPLGLLRCWSLPALDWQCLVYPQPRALRPLQTAESSGEEGGADRLHDGEQFSGFERYQPGESPRRIYWKAYAKGQELLSKHFEQSLSHELILDWESLPGLGTEDRLSTLCAWALECDQRGLGFGLSLPNQIIESGFGAAHLANVLAALAQFDPLKTANSTAGVS</sequence>
<dbReference type="AlphaFoldDB" id="A0A927C406"/>
<evidence type="ECO:0000256" key="1">
    <source>
        <dbReference type="SAM" id="MobiDB-lite"/>
    </source>
</evidence>
<dbReference type="RefSeq" id="WP_190764496.1">
    <property type="nucleotide sequence ID" value="NZ_JACXLD010000004.1"/>
</dbReference>
<dbReference type="PANTHER" id="PTHR34351">
    <property type="entry name" value="SLR1927 PROTEIN-RELATED"/>
    <property type="match status" value="1"/>
</dbReference>
<keyword evidence="2" id="KW-0472">Membrane</keyword>
<feature type="transmembrane region" description="Helical" evidence="2">
    <location>
        <begin position="38"/>
        <end position="60"/>
    </location>
</feature>
<protein>
    <submittedName>
        <fullName evidence="3">DUF58 domain-containing protein</fullName>
    </submittedName>
</protein>
<organism evidence="3 4">
    <name type="scientific">Spongiibacter pelagi</name>
    <dbReference type="NCBI Taxonomy" id="2760804"/>
    <lineage>
        <taxon>Bacteria</taxon>
        <taxon>Pseudomonadati</taxon>
        <taxon>Pseudomonadota</taxon>
        <taxon>Gammaproteobacteria</taxon>
        <taxon>Cellvibrionales</taxon>
        <taxon>Spongiibacteraceae</taxon>
        <taxon>Spongiibacter</taxon>
    </lineage>
</organism>
<evidence type="ECO:0000256" key="2">
    <source>
        <dbReference type="SAM" id="Phobius"/>
    </source>
</evidence>
<reference evidence="3" key="1">
    <citation type="submission" date="2020-09" db="EMBL/GenBank/DDBJ databases">
        <authorList>
            <person name="Yoon J.-W."/>
        </authorList>
    </citation>
    <scope>NUCLEOTIDE SEQUENCE</scope>
    <source>
        <strain evidence="3">KMU-158</strain>
    </source>
</reference>
<evidence type="ECO:0000313" key="3">
    <source>
        <dbReference type="EMBL" id="MBD2859060.1"/>
    </source>
</evidence>
<gene>
    <name evidence="3" type="ORF">IB286_08550</name>
</gene>
<dbReference type="EMBL" id="JACXLD010000004">
    <property type="protein sequence ID" value="MBD2859060.1"/>
    <property type="molecule type" value="Genomic_DNA"/>
</dbReference>
<evidence type="ECO:0000313" key="4">
    <source>
        <dbReference type="Proteomes" id="UP000610558"/>
    </source>
</evidence>
<dbReference type="Proteomes" id="UP000610558">
    <property type="component" value="Unassembled WGS sequence"/>
</dbReference>
<feature type="transmembrane region" description="Helical" evidence="2">
    <location>
        <begin position="66"/>
        <end position="87"/>
    </location>
</feature>
<dbReference type="PANTHER" id="PTHR34351:SF1">
    <property type="entry name" value="SLR1927 PROTEIN"/>
    <property type="match status" value="1"/>
</dbReference>
<name>A0A927C406_9GAMM</name>
<keyword evidence="2" id="KW-1133">Transmembrane helix</keyword>
<comment type="caution">
    <text evidence="3">The sequence shown here is derived from an EMBL/GenBank/DDBJ whole genome shotgun (WGS) entry which is preliminary data.</text>
</comment>
<feature type="region of interest" description="Disordered" evidence="1">
    <location>
        <begin position="199"/>
        <end position="227"/>
    </location>
</feature>
<keyword evidence="4" id="KW-1185">Reference proteome</keyword>
<proteinExistence type="predicted"/>